<sequence length="71" mass="8561">MTMMFNKENAIDASKLHVDSFKYQSTEDMPNEIYEEWQEKHMNAKLFSLQFRNIGQSAEWQEMIIIWADKL</sequence>
<dbReference type="EMBL" id="CP029754">
    <property type="protein sequence ID" value="QDD70887.1"/>
    <property type="molecule type" value="Genomic_DNA"/>
</dbReference>
<evidence type="ECO:0000313" key="1">
    <source>
        <dbReference type="EMBL" id="QDD70887.1"/>
    </source>
</evidence>
<dbReference type="AlphaFoldDB" id="A0A3R5YMR1"/>
<reference evidence="1 2" key="1">
    <citation type="submission" date="2018-06" db="EMBL/GenBank/DDBJ databases">
        <title>Complete genome sequnece of Lactobacillus amylovorus PMRA3.</title>
        <authorList>
            <person name="Nam Y.-D."/>
            <person name="Chung W.-H."/>
            <person name="Park Y.S."/>
            <person name="Kang J."/>
        </authorList>
    </citation>
    <scope>NUCLEOTIDE SEQUENCE [LARGE SCALE GENOMIC DNA]</scope>
    <source>
        <strain evidence="1 2">PMRA3</strain>
    </source>
</reference>
<evidence type="ECO:0000313" key="2">
    <source>
        <dbReference type="Proteomes" id="UP000312326"/>
    </source>
</evidence>
<proteinExistence type="predicted"/>
<gene>
    <name evidence="1" type="ORF">DM298_08495</name>
</gene>
<name>A0A3R5YMR1_LACAM</name>
<organism evidence="1 2">
    <name type="scientific">Lactobacillus amylovorus</name>
    <dbReference type="NCBI Taxonomy" id="1604"/>
    <lineage>
        <taxon>Bacteria</taxon>
        <taxon>Bacillati</taxon>
        <taxon>Bacillota</taxon>
        <taxon>Bacilli</taxon>
        <taxon>Lactobacillales</taxon>
        <taxon>Lactobacillaceae</taxon>
        <taxon>Lactobacillus</taxon>
    </lineage>
</organism>
<accession>A0A3R5YMR1</accession>
<dbReference type="Proteomes" id="UP000312326">
    <property type="component" value="Chromosome"/>
</dbReference>
<protein>
    <submittedName>
        <fullName evidence="1">Uncharacterized protein</fullName>
    </submittedName>
</protein>